<evidence type="ECO:0000313" key="18">
    <source>
        <dbReference type="Proteomes" id="UP000245207"/>
    </source>
</evidence>
<dbReference type="Pfam" id="PF02373">
    <property type="entry name" value="JmjC"/>
    <property type="match status" value="1"/>
</dbReference>
<reference evidence="17 18" key="1">
    <citation type="journal article" date="2018" name="Mol. Plant">
        <title>The genome of Artemisia annua provides insight into the evolution of Asteraceae family and artemisinin biosynthesis.</title>
        <authorList>
            <person name="Shen Q."/>
            <person name="Zhang L."/>
            <person name="Liao Z."/>
            <person name="Wang S."/>
            <person name="Yan T."/>
            <person name="Shi P."/>
            <person name="Liu M."/>
            <person name="Fu X."/>
            <person name="Pan Q."/>
            <person name="Wang Y."/>
            <person name="Lv Z."/>
            <person name="Lu X."/>
            <person name="Zhang F."/>
            <person name="Jiang W."/>
            <person name="Ma Y."/>
            <person name="Chen M."/>
            <person name="Hao X."/>
            <person name="Li L."/>
            <person name="Tang Y."/>
            <person name="Lv G."/>
            <person name="Zhou Y."/>
            <person name="Sun X."/>
            <person name="Brodelius P.E."/>
            <person name="Rose J.K.C."/>
            <person name="Tang K."/>
        </authorList>
    </citation>
    <scope>NUCLEOTIDE SEQUENCE [LARGE SCALE GENOMIC DNA]</scope>
    <source>
        <strain evidence="18">cv. Huhao1</strain>
        <tissue evidence="17">Leaf</tissue>
    </source>
</reference>
<evidence type="ECO:0000256" key="1">
    <source>
        <dbReference type="ARBA" id="ARBA00001954"/>
    </source>
</evidence>
<dbReference type="PROSITE" id="PS51184">
    <property type="entry name" value="JMJC"/>
    <property type="match status" value="1"/>
</dbReference>
<dbReference type="SMART" id="SM00558">
    <property type="entry name" value="JmjC"/>
    <property type="match status" value="1"/>
</dbReference>
<keyword evidence="11" id="KW-0539">Nucleus</keyword>
<evidence type="ECO:0000256" key="9">
    <source>
        <dbReference type="ARBA" id="ARBA00023015"/>
    </source>
</evidence>
<protein>
    <submittedName>
        <fullName evidence="17">Concanavalin A-like lectin/glucanase, subgroup</fullName>
    </submittedName>
</protein>
<dbReference type="PANTHER" id="PTHR12549:SF37">
    <property type="entry name" value="LYSINE-SPECIFIC DEMETHYLASE JMJ26"/>
    <property type="match status" value="1"/>
</dbReference>
<feature type="compositionally biased region" description="Acidic residues" evidence="14">
    <location>
        <begin position="115"/>
        <end position="135"/>
    </location>
</feature>
<keyword evidence="4" id="KW-0479">Metal-binding</keyword>
<feature type="compositionally biased region" description="Basic and acidic residues" evidence="14">
    <location>
        <begin position="793"/>
        <end position="807"/>
    </location>
</feature>
<dbReference type="Gene3D" id="2.60.120.650">
    <property type="entry name" value="Cupin"/>
    <property type="match status" value="1"/>
</dbReference>
<dbReference type="GO" id="GO:0003712">
    <property type="term" value="F:transcription coregulator activity"/>
    <property type="evidence" value="ECO:0007669"/>
    <property type="project" value="TreeGrafter"/>
</dbReference>
<dbReference type="FunFam" id="2.60.120.650:FF:000026">
    <property type="entry name" value="Transcription factor jumonji domain-containing protein"/>
    <property type="match status" value="1"/>
</dbReference>
<dbReference type="GO" id="GO:0006357">
    <property type="term" value="P:regulation of transcription by RNA polymerase II"/>
    <property type="evidence" value="ECO:0007669"/>
    <property type="project" value="TreeGrafter"/>
</dbReference>
<evidence type="ECO:0000256" key="11">
    <source>
        <dbReference type="ARBA" id="ARBA00023242"/>
    </source>
</evidence>
<feature type="region of interest" description="Disordered" evidence="14">
    <location>
        <begin position="99"/>
        <end position="170"/>
    </location>
</feature>
<feature type="domain" description="JmjC" evidence="16">
    <location>
        <begin position="698"/>
        <end position="928"/>
    </location>
</feature>
<dbReference type="Pfam" id="PF10497">
    <property type="entry name" value="zf-4CXXC_R1"/>
    <property type="match status" value="1"/>
</dbReference>
<evidence type="ECO:0000256" key="10">
    <source>
        <dbReference type="ARBA" id="ARBA00023163"/>
    </source>
</evidence>
<gene>
    <name evidence="17" type="ORF">CTI12_AA114950</name>
</gene>
<comment type="subcellular location">
    <subcellularLocation>
        <location evidence="2">Nucleus</location>
    </subcellularLocation>
</comment>
<dbReference type="GO" id="GO:0032454">
    <property type="term" value="F:histone H3K9 demethylase activity"/>
    <property type="evidence" value="ECO:0007669"/>
    <property type="project" value="InterPro"/>
</dbReference>
<keyword evidence="8" id="KW-0408">Iron</keyword>
<evidence type="ECO:0000256" key="6">
    <source>
        <dbReference type="ARBA" id="ARBA00022833"/>
    </source>
</evidence>
<evidence type="ECO:0000256" key="12">
    <source>
        <dbReference type="ARBA" id="ARBA00060112"/>
    </source>
</evidence>
<keyword evidence="17" id="KW-0430">Lectin</keyword>
<evidence type="ECO:0000256" key="2">
    <source>
        <dbReference type="ARBA" id="ARBA00004123"/>
    </source>
</evidence>
<comment type="cofactor">
    <cofactor evidence="1">
        <name>Fe(2+)</name>
        <dbReference type="ChEBI" id="CHEBI:29033"/>
    </cofactor>
</comment>
<dbReference type="PROSITE" id="PS50089">
    <property type="entry name" value="ZF_RING_2"/>
    <property type="match status" value="1"/>
</dbReference>
<feature type="region of interest" description="Disordered" evidence="14">
    <location>
        <begin position="772"/>
        <end position="807"/>
    </location>
</feature>
<dbReference type="STRING" id="35608.A0A2U1PTD7"/>
<comment type="similarity">
    <text evidence="3">Belongs to the JARID1 histone demethylase family.</text>
</comment>
<dbReference type="GO" id="GO:0008270">
    <property type="term" value="F:zinc ion binding"/>
    <property type="evidence" value="ECO:0007669"/>
    <property type="project" value="UniProtKB-KW"/>
</dbReference>
<dbReference type="EMBL" id="PKPP01000755">
    <property type="protein sequence ID" value="PWA89031.1"/>
    <property type="molecule type" value="Genomic_DNA"/>
</dbReference>
<dbReference type="SUPFAM" id="SSF51197">
    <property type="entry name" value="Clavaminate synthase-like"/>
    <property type="match status" value="1"/>
</dbReference>
<evidence type="ECO:0000259" key="15">
    <source>
        <dbReference type="PROSITE" id="PS50089"/>
    </source>
</evidence>
<dbReference type="GO" id="GO:0016491">
    <property type="term" value="F:oxidoreductase activity"/>
    <property type="evidence" value="ECO:0007669"/>
    <property type="project" value="UniProtKB-KW"/>
</dbReference>
<feature type="region of interest" description="Disordered" evidence="14">
    <location>
        <begin position="223"/>
        <end position="271"/>
    </location>
</feature>
<accession>A0A2U1PTD7</accession>
<comment type="caution">
    <text evidence="17">The sequence shown here is derived from an EMBL/GenBank/DDBJ whole genome shotgun (WGS) entry which is preliminary data.</text>
</comment>
<evidence type="ECO:0000256" key="13">
    <source>
        <dbReference type="PROSITE-ProRule" id="PRU00175"/>
    </source>
</evidence>
<feature type="domain" description="RING-type" evidence="15">
    <location>
        <begin position="278"/>
        <end position="325"/>
    </location>
</feature>
<dbReference type="InterPro" id="IPR045109">
    <property type="entry name" value="LSDs-like"/>
</dbReference>
<keyword evidence="5 13" id="KW-0863">Zinc-finger</keyword>
<name>A0A2U1PTD7_ARTAN</name>
<feature type="compositionally biased region" description="Basic and acidic residues" evidence="14">
    <location>
        <begin position="239"/>
        <end position="249"/>
    </location>
</feature>
<proteinExistence type="inferred from homology"/>
<evidence type="ECO:0000256" key="4">
    <source>
        <dbReference type="ARBA" id="ARBA00022723"/>
    </source>
</evidence>
<evidence type="ECO:0000256" key="14">
    <source>
        <dbReference type="SAM" id="MobiDB-lite"/>
    </source>
</evidence>
<feature type="compositionally biased region" description="Low complexity" evidence="14">
    <location>
        <begin position="251"/>
        <end position="262"/>
    </location>
</feature>
<dbReference type="GO" id="GO:0031490">
    <property type="term" value="F:chromatin DNA binding"/>
    <property type="evidence" value="ECO:0007669"/>
    <property type="project" value="TreeGrafter"/>
</dbReference>
<dbReference type="GO" id="GO:0000118">
    <property type="term" value="C:histone deacetylase complex"/>
    <property type="evidence" value="ECO:0007669"/>
    <property type="project" value="TreeGrafter"/>
</dbReference>
<dbReference type="AlphaFoldDB" id="A0A2U1PTD7"/>
<dbReference type="Proteomes" id="UP000245207">
    <property type="component" value="Unassembled WGS sequence"/>
</dbReference>
<evidence type="ECO:0000256" key="7">
    <source>
        <dbReference type="ARBA" id="ARBA00023002"/>
    </source>
</evidence>
<evidence type="ECO:0000259" key="16">
    <source>
        <dbReference type="PROSITE" id="PS51184"/>
    </source>
</evidence>
<keyword evidence="9" id="KW-0805">Transcription regulation</keyword>
<sequence>MEVLYPNEDRLSKYSNNEIKARRNSKCDPGIGRKRKIEDFIESRRHDYQGSSIKRARTAIKRDTPYRETKVFHERNCYSDYSKETSLIKKSGVRRIKAVHVRSQHSVSKKTPLDYENDIGDSDADSENDDDDDEFTPFSSGRSHASKQMGRKCEDQRRRRQAVSTKNKIIEDEGKYENRAHIRSGDEDVYTRLIGNLNGVDRTGSPKIKRGIYNNSVEERKRMIFVKSNRSRSSSSNDTKLKTRPRDSGETSSANSDNTSSSPNKIKDRKIGKEPVKCHQCKRIDRNIVVPCTKCKEKFYCIQCIKQWYPQLQEEEVSDLCPFCRGNCNCNLCLQSNIKMPNIDFDDDVKLQHLHYQINLFLPFIKQIREEQIKEIVVETRAKGVSLSSIKIEQADCYNNERIYCNHCSTSIIDLHRSCSKCSYELCLTCCRDIRKNGPLNQTKVDFGYYDRGYEYIHGGDPLPNTSDENILTSQPSSSIKWVAEYNRTLFCPPKELGGCGDSLLELKRILKEGWISKLETRAEYVLSKFKIKQPNLESISLERSGDAYFRAANREGSDDNYLYCPSSKDVLARDDLIRFRHHWTKGEPVIFRHVLEQTSGLSWEPMVMWRALCEHVDPNVSSKMSEVKTIDCLSGCEVEISTRKFFKGYTEGRKYLNSWPEMLKLKDFPPSDKFEDLLPRHCDEFISALPFREYTDPRMGFLNLAVKLPPTVLKPDLGPKTYIAYGMAQELGRGDSVTKLHCDMSDAVNILTHTTEVPVSGEQQLAIEKLKRSHKRQDERENLVESGNDFGGYKEESTSNGRGYDKHAKETGGALWDIFRREDVKMLEEYLLKHFREFRHTFGCPVNQVYNPIHDQAFYLTLEHKRKLKEEYGVEPWTFEQHVGEAVFIPAGCPHQVRNLKSCTKVAVDFVSPENIQECIRLTHEFRKLPRDHKAREDKLEIKKMVLHAMHKALTDLQELIPRIR</sequence>
<dbReference type="InterPro" id="IPR003347">
    <property type="entry name" value="JmjC_dom"/>
</dbReference>
<dbReference type="GO" id="GO:0030246">
    <property type="term" value="F:carbohydrate binding"/>
    <property type="evidence" value="ECO:0007669"/>
    <property type="project" value="UniProtKB-KW"/>
</dbReference>
<dbReference type="InterPro" id="IPR018866">
    <property type="entry name" value="Znf-4CXXC_R1"/>
</dbReference>
<keyword evidence="7" id="KW-0560">Oxidoreductase</keyword>
<keyword evidence="10" id="KW-0804">Transcription</keyword>
<evidence type="ECO:0000313" key="17">
    <source>
        <dbReference type="EMBL" id="PWA89031.1"/>
    </source>
</evidence>
<evidence type="ECO:0000256" key="3">
    <source>
        <dbReference type="ARBA" id="ARBA00006801"/>
    </source>
</evidence>
<keyword evidence="6" id="KW-0862">Zinc</keyword>
<dbReference type="PANTHER" id="PTHR12549">
    <property type="entry name" value="JMJC DOMAIN-CONTAINING HISTONE DEMETHYLATION PROTEIN"/>
    <property type="match status" value="1"/>
</dbReference>
<comment type="function">
    <text evidence="12">May function as histone H3 lysine demethylase and be involved in regulation of gene expression.</text>
</comment>
<dbReference type="OrthoDB" id="1667110at2759"/>
<dbReference type="GO" id="GO:0000785">
    <property type="term" value="C:chromatin"/>
    <property type="evidence" value="ECO:0007669"/>
    <property type="project" value="TreeGrafter"/>
</dbReference>
<organism evidence="17 18">
    <name type="scientific">Artemisia annua</name>
    <name type="common">Sweet wormwood</name>
    <dbReference type="NCBI Taxonomy" id="35608"/>
    <lineage>
        <taxon>Eukaryota</taxon>
        <taxon>Viridiplantae</taxon>
        <taxon>Streptophyta</taxon>
        <taxon>Embryophyta</taxon>
        <taxon>Tracheophyta</taxon>
        <taxon>Spermatophyta</taxon>
        <taxon>Magnoliopsida</taxon>
        <taxon>eudicotyledons</taxon>
        <taxon>Gunneridae</taxon>
        <taxon>Pentapetalae</taxon>
        <taxon>asterids</taxon>
        <taxon>campanulids</taxon>
        <taxon>Asterales</taxon>
        <taxon>Asteraceae</taxon>
        <taxon>Asteroideae</taxon>
        <taxon>Anthemideae</taxon>
        <taxon>Artemisiinae</taxon>
        <taxon>Artemisia</taxon>
    </lineage>
</organism>
<dbReference type="InterPro" id="IPR001841">
    <property type="entry name" value="Znf_RING"/>
</dbReference>
<evidence type="ECO:0000256" key="5">
    <source>
        <dbReference type="ARBA" id="ARBA00022771"/>
    </source>
</evidence>
<keyword evidence="18" id="KW-1185">Reference proteome</keyword>
<evidence type="ECO:0000256" key="8">
    <source>
        <dbReference type="ARBA" id="ARBA00023004"/>
    </source>
</evidence>